<evidence type="ECO:0000313" key="11">
    <source>
        <dbReference type="Proteomes" id="UP000261620"/>
    </source>
</evidence>
<feature type="compositionally biased region" description="Polar residues" evidence="8">
    <location>
        <begin position="543"/>
        <end position="555"/>
    </location>
</feature>
<name>A0A3Q3WBC9_MOLML</name>
<feature type="compositionally biased region" description="Acidic residues" evidence="8">
    <location>
        <begin position="40"/>
        <end position="50"/>
    </location>
</feature>
<feature type="domain" description="TRASH" evidence="9">
    <location>
        <begin position="310"/>
        <end position="352"/>
    </location>
</feature>
<dbReference type="GO" id="GO:0008270">
    <property type="term" value="F:zinc ion binding"/>
    <property type="evidence" value="ECO:0007669"/>
    <property type="project" value="UniProtKB-KW"/>
</dbReference>
<feature type="domain" description="TRASH" evidence="9">
    <location>
        <begin position="237"/>
        <end position="273"/>
    </location>
</feature>
<dbReference type="Pfam" id="PF12012">
    <property type="entry name" value="DUF3504"/>
    <property type="match status" value="1"/>
</dbReference>
<dbReference type="PANTHER" id="PTHR45736:SF5">
    <property type="entry name" value="ZINC FINGER MYM-TYPE PROTEIN 4"/>
    <property type="match status" value="1"/>
</dbReference>
<dbReference type="SMART" id="SM00746">
    <property type="entry name" value="TRASH"/>
    <property type="match status" value="8"/>
</dbReference>
<feature type="region of interest" description="Disordered" evidence="8">
    <location>
        <begin position="1"/>
        <end position="124"/>
    </location>
</feature>
<dbReference type="InterPro" id="IPR010507">
    <property type="entry name" value="Znf_MYM"/>
</dbReference>
<evidence type="ECO:0000313" key="10">
    <source>
        <dbReference type="Ensembl" id="ENSMMOP00000006009.1"/>
    </source>
</evidence>
<keyword evidence="1" id="KW-1017">Isopeptide bond</keyword>
<feature type="domain" description="TRASH" evidence="9">
    <location>
        <begin position="443"/>
        <end position="479"/>
    </location>
</feature>
<keyword evidence="11" id="KW-1185">Reference proteome</keyword>
<evidence type="ECO:0000256" key="2">
    <source>
        <dbReference type="ARBA" id="ARBA00022553"/>
    </source>
</evidence>
<feature type="region of interest" description="Disordered" evidence="8">
    <location>
        <begin position="519"/>
        <end position="564"/>
    </location>
</feature>
<feature type="domain" description="TRASH" evidence="9">
    <location>
        <begin position="578"/>
        <end position="614"/>
    </location>
</feature>
<feature type="domain" description="TRASH" evidence="9">
    <location>
        <begin position="359"/>
        <end position="398"/>
    </location>
</feature>
<keyword evidence="4" id="KW-0677">Repeat</keyword>
<evidence type="ECO:0000256" key="8">
    <source>
        <dbReference type="SAM" id="MobiDB-lite"/>
    </source>
</evidence>
<sequence>MGESLFPRVSSTSSDRHSLFTMGANEGGGAGRSGGAAFDDALDGMDDDEDWHFALPMDNLDDVPDEEDDDEEEEDAEQEREGSSESTNTSHSSQDHTPDNSHGKRSERAPLEESNAPINIKDEPIDEGYDAALLPQSSIRQIKEELDHQEVSVWSLIYLYSVVGVNVLFSVSLIFQVPAALPAPPPAAIFIPSRGTVLQAMAPLPVRPPVAVQGSLTTLAPVPPRPPQPPVPGSVRCSGCSKVLLKGQTAFQRKGSTQLFCSTVCLTGHLPPANKNRSCFQCNRYSLNTKVAIWLGLDMITIPTEDSNYMHFCGQFCLSVFRHKKKQHEVTHQGRLHRLCSNACFVTWRKMRQLAMNCCEGCGLYCNSNSGSCQTLTIDRSQLNFCSPTCIGTYKQTCRKMLECANCHKMVIVSSTIMERDQKVVCLLLLMCTCFLSGAAFPCCQCKVSAVPQYHLAMVDGTIRNFCSYYCVSIYRVQLFSPDLMNGTLTLRDTSPRDTPKPGPSAGFSSFPSIPQDYSSSVPYQGHHPSHTSVPPLVPPYTAMSSPSVPGQSQAGAPAGQHLKPAESVFSDPSKLTCHHCSKKFNIKPQLFSHQGRISMFCSMSCCDQYKTRKNILATCEHCKQEKVLFDTISYNQQDLVFCSENCKVLFKHEMTSRNKDHPWCPCTYCSGFSQKMLHSHYGGRMEEFCRPHCMSQYTVLYYGMGRCDGCRKQGYMTEKLQCLGSVRNFCNLPCLLQYCYVHFETSQRTSNNALIQPNHSSKMNPVIADVVSLANRSLRPPLFLFFVILCVQASTQTDAMRVPLSRRRQMKNKSVLCRPFTMDQEILCQLPEPSESPPGSSAEGEEKVKVLVVPVPVPVFVPVPMNMYSQHTPVLMTMPLPVCPITFENLFLCSSEPLMCFTECIMVRPVDIKEDILQCDSAELSFALSHFIREVRRPNGETYSPDSIFYLCLGIQQYLFTNGRIENIFTDGLYSQFAAEISGMLRLWKPNVLPSGGMVSSRVMESYLWECKQLGAYSPIVLLNTLLFFCTKNFRFTTLVLHQSLSFANFTRCSKPCNRAGKVHYLRYHRSSTARLRKRQTQEGEDLEMLENVTNPLHCPVRLYEFYLSRCPESVRNRTDMFYLQPEQNVHTHSSHWYTSQPLEGNTLEIMLTRILAVREVLHEQEAAQCQFSATAGGNSLQ</sequence>
<dbReference type="OMA" id="DKWADKR"/>
<proteinExistence type="predicted"/>
<keyword evidence="6" id="KW-0862">Zinc</keyword>
<keyword evidence="7" id="KW-0832">Ubl conjugation</keyword>
<dbReference type="InterPro" id="IPR051284">
    <property type="entry name" value="ZnF_MYMT-QRICH1"/>
</dbReference>
<evidence type="ECO:0000259" key="9">
    <source>
        <dbReference type="SMART" id="SM00746"/>
    </source>
</evidence>
<dbReference type="InterPro" id="IPR021893">
    <property type="entry name" value="ZMYM2-like_C"/>
</dbReference>
<feature type="compositionally biased region" description="Acidic residues" evidence="8">
    <location>
        <begin position="59"/>
        <end position="78"/>
    </location>
</feature>
<keyword evidence="3" id="KW-0479">Metal-binding</keyword>
<feature type="domain" description="TRASH" evidence="9">
    <location>
        <begin position="620"/>
        <end position="655"/>
    </location>
</feature>
<dbReference type="Proteomes" id="UP000261620">
    <property type="component" value="Unplaced"/>
</dbReference>
<feature type="domain" description="TRASH" evidence="9">
    <location>
        <begin position="708"/>
        <end position="743"/>
    </location>
</feature>
<evidence type="ECO:0000256" key="3">
    <source>
        <dbReference type="ARBA" id="ARBA00022723"/>
    </source>
</evidence>
<dbReference type="Pfam" id="PF06467">
    <property type="entry name" value="zf-FCS"/>
    <property type="match status" value="1"/>
</dbReference>
<evidence type="ECO:0000256" key="1">
    <source>
        <dbReference type="ARBA" id="ARBA00022499"/>
    </source>
</evidence>
<dbReference type="STRING" id="94237.ENSMMOP00000006009"/>
<organism evidence="10 11">
    <name type="scientific">Mola mola</name>
    <name type="common">Ocean sunfish</name>
    <name type="synonym">Tetraodon mola</name>
    <dbReference type="NCBI Taxonomy" id="94237"/>
    <lineage>
        <taxon>Eukaryota</taxon>
        <taxon>Metazoa</taxon>
        <taxon>Chordata</taxon>
        <taxon>Craniata</taxon>
        <taxon>Vertebrata</taxon>
        <taxon>Euteleostomi</taxon>
        <taxon>Actinopterygii</taxon>
        <taxon>Neopterygii</taxon>
        <taxon>Teleostei</taxon>
        <taxon>Neoteleostei</taxon>
        <taxon>Acanthomorphata</taxon>
        <taxon>Eupercaria</taxon>
        <taxon>Tetraodontiformes</taxon>
        <taxon>Molidae</taxon>
        <taxon>Mola</taxon>
    </lineage>
</organism>
<dbReference type="SUPFAM" id="SSF57716">
    <property type="entry name" value="Glucocorticoid receptor-like (DNA-binding domain)"/>
    <property type="match status" value="1"/>
</dbReference>
<reference evidence="10" key="2">
    <citation type="submission" date="2025-09" db="UniProtKB">
        <authorList>
            <consortium name="Ensembl"/>
        </authorList>
    </citation>
    <scope>IDENTIFICATION</scope>
</reference>
<keyword evidence="2" id="KW-0597">Phosphoprotein</keyword>
<feature type="compositionally biased region" description="Gly residues" evidence="8">
    <location>
        <begin position="25"/>
        <end position="34"/>
    </location>
</feature>
<accession>A0A3Q3WBC9</accession>
<feature type="domain" description="TRASH" evidence="9">
    <location>
        <begin position="667"/>
        <end position="702"/>
    </location>
</feature>
<keyword evidence="5" id="KW-0863">Zinc-finger</keyword>
<evidence type="ECO:0000256" key="7">
    <source>
        <dbReference type="ARBA" id="ARBA00022843"/>
    </source>
</evidence>
<evidence type="ECO:0000256" key="4">
    <source>
        <dbReference type="ARBA" id="ARBA00022737"/>
    </source>
</evidence>
<reference evidence="10" key="1">
    <citation type="submission" date="2025-08" db="UniProtKB">
        <authorList>
            <consortium name="Ensembl"/>
        </authorList>
    </citation>
    <scope>IDENTIFICATION</scope>
</reference>
<dbReference type="InterPro" id="IPR011017">
    <property type="entry name" value="TRASH_dom"/>
</dbReference>
<evidence type="ECO:0000256" key="6">
    <source>
        <dbReference type="ARBA" id="ARBA00022833"/>
    </source>
</evidence>
<protein>
    <recommendedName>
        <fullName evidence="9">TRASH domain-containing protein</fullName>
    </recommendedName>
</protein>
<dbReference type="InterPro" id="IPR057926">
    <property type="entry name" value="QRICH1_dom"/>
</dbReference>
<dbReference type="Ensembl" id="ENSMMOT00000006118.1">
    <property type="protein sequence ID" value="ENSMMOP00000006009.1"/>
    <property type="gene ID" value="ENSMMOG00000004715.1"/>
</dbReference>
<dbReference type="PANTHER" id="PTHR45736">
    <property type="entry name" value="ZINC FINGER MYM-TYPE PROTEIN"/>
    <property type="match status" value="1"/>
</dbReference>
<dbReference type="Pfam" id="PF25561">
    <property type="entry name" value="QRICH1"/>
    <property type="match status" value="1"/>
</dbReference>
<evidence type="ECO:0000256" key="5">
    <source>
        <dbReference type="ARBA" id="ARBA00022771"/>
    </source>
</evidence>
<feature type="compositionally biased region" description="Basic and acidic residues" evidence="8">
    <location>
        <begin position="93"/>
        <end position="111"/>
    </location>
</feature>
<dbReference type="AlphaFoldDB" id="A0A3Q3WBC9"/>